<evidence type="ECO:0000259" key="4">
    <source>
        <dbReference type="Pfam" id="PF00808"/>
    </source>
</evidence>
<dbReference type="InterPro" id="IPR009072">
    <property type="entry name" value="Histone-fold"/>
</dbReference>
<dbReference type="SUPFAM" id="SSF47113">
    <property type="entry name" value="Histone-fold"/>
    <property type="match status" value="1"/>
</dbReference>
<dbReference type="GO" id="GO:0006261">
    <property type="term" value="P:DNA-templated DNA replication"/>
    <property type="evidence" value="ECO:0007669"/>
    <property type="project" value="TreeGrafter"/>
</dbReference>
<feature type="compositionally biased region" description="Low complexity" evidence="3">
    <location>
        <begin position="311"/>
        <end position="330"/>
    </location>
</feature>
<proteinExistence type="predicted"/>
<keyword evidence="2" id="KW-0539">Nucleus</keyword>
<dbReference type="GO" id="GO:0046982">
    <property type="term" value="F:protein heterodimerization activity"/>
    <property type="evidence" value="ECO:0007669"/>
    <property type="project" value="InterPro"/>
</dbReference>
<feature type="domain" description="Transcription factor CBF/NF-Y/archaeal histone" evidence="4">
    <location>
        <begin position="55"/>
        <end position="118"/>
    </location>
</feature>
<dbReference type="Pfam" id="PF00808">
    <property type="entry name" value="CBFD_NFYB_HMF"/>
    <property type="match status" value="1"/>
</dbReference>
<dbReference type="OrthoDB" id="636685at2759"/>
<comment type="caution">
    <text evidence="5">The sequence shown here is derived from an EMBL/GenBank/DDBJ whole genome shotgun (WGS) entry which is preliminary data.</text>
</comment>
<dbReference type="PANTHER" id="PTHR10252:SF54">
    <property type="entry name" value="CHROMATIN ACCESSIBILITY COMPLEX PROTEIN 1"/>
    <property type="match status" value="1"/>
</dbReference>
<name>A0A9P6A4I0_PLEER</name>
<evidence type="ECO:0000313" key="5">
    <source>
        <dbReference type="EMBL" id="KAF9497639.1"/>
    </source>
</evidence>
<accession>A0A9P6A4I0</accession>
<comment type="subcellular location">
    <subcellularLocation>
        <location evidence="1">Nucleus</location>
    </subcellularLocation>
</comment>
<feature type="region of interest" description="Disordered" evidence="3">
    <location>
        <begin position="1"/>
        <end position="50"/>
    </location>
</feature>
<keyword evidence="6" id="KW-1185">Reference proteome</keyword>
<evidence type="ECO:0000256" key="2">
    <source>
        <dbReference type="ARBA" id="ARBA00023242"/>
    </source>
</evidence>
<dbReference type="Gene3D" id="1.10.20.10">
    <property type="entry name" value="Histone, subunit A"/>
    <property type="match status" value="1"/>
</dbReference>
<reference evidence="5" key="1">
    <citation type="submission" date="2020-11" db="EMBL/GenBank/DDBJ databases">
        <authorList>
            <consortium name="DOE Joint Genome Institute"/>
            <person name="Ahrendt S."/>
            <person name="Riley R."/>
            <person name="Andreopoulos W."/>
            <person name="Labutti K."/>
            <person name="Pangilinan J."/>
            <person name="Ruiz-Duenas F.J."/>
            <person name="Barrasa J.M."/>
            <person name="Sanchez-Garcia M."/>
            <person name="Camarero S."/>
            <person name="Miyauchi S."/>
            <person name="Serrano A."/>
            <person name="Linde D."/>
            <person name="Babiker R."/>
            <person name="Drula E."/>
            <person name="Ayuso-Fernandez I."/>
            <person name="Pacheco R."/>
            <person name="Padilla G."/>
            <person name="Ferreira P."/>
            <person name="Barriuso J."/>
            <person name="Kellner H."/>
            <person name="Castanera R."/>
            <person name="Alfaro M."/>
            <person name="Ramirez L."/>
            <person name="Pisabarro A.G."/>
            <person name="Kuo A."/>
            <person name="Tritt A."/>
            <person name="Lipzen A."/>
            <person name="He G."/>
            <person name="Yan M."/>
            <person name="Ng V."/>
            <person name="Cullen D."/>
            <person name="Martin F."/>
            <person name="Rosso M.-N."/>
            <person name="Henrissat B."/>
            <person name="Hibbett D."/>
            <person name="Martinez A.T."/>
            <person name="Grigoriev I.V."/>
        </authorList>
    </citation>
    <scope>NUCLEOTIDE SEQUENCE</scope>
    <source>
        <strain evidence="5">ATCC 90797</strain>
    </source>
</reference>
<organism evidence="5 6">
    <name type="scientific">Pleurotus eryngii</name>
    <name type="common">Boletus of the steppes</name>
    <dbReference type="NCBI Taxonomy" id="5323"/>
    <lineage>
        <taxon>Eukaryota</taxon>
        <taxon>Fungi</taxon>
        <taxon>Dikarya</taxon>
        <taxon>Basidiomycota</taxon>
        <taxon>Agaricomycotina</taxon>
        <taxon>Agaricomycetes</taxon>
        <taxon>Agaricomycetidae</taxon>
        <taxon>Agaricales</taxon>
        <taxon>Pleurotineae</taxon>
        <taxon>Pleurotaceae</taxon>
        <taxon>Pleurotus</taxon>
    </lineage>
</organism>
<dbReference type="PANTHER" id="PTHR10252">
    <property type="entry name" value="HISTONE-LIKE TRANSCRIPTION FACTOR CCAAT-RELATED"/>
    <property type="match status" value="1"/>
</dbReference>
<protein>
    <recommendedName>
        <fullName evidence="4">Transcription factor CBF/NF-Y/archaeal histone domain-containing protein</fullName>
    </recommendedName>
</protein>
<dbReference type="InterPro" id="IPR003958">
    <property type="entry name" value="CBFA_NFYB_domain"/>
</dbReference>
<evidence type="ECO:0000256" key="1">
    <source>
        <dbReference type="ARBA" id="ARBA00004123"/>
    </source>
</evidence>
<dbReference type="AlphaFoldDB" id="A0A9P6A4I0"/>
<sequence>MASPVLLLASSDGFDFDDSEAEEGVDQLYSDTEDDGTTPKKSAVKSNKPVGDTILPQQRLENIIQNDGVTGNLALSKEALFLVSLAAEEFIKKLARAGRQQADAGRRNLIIYRDMSMATQQYQEFMFLRDTIPCPISIVEALQLREARELEAIEADPAMVGAPSVGPSVGPSAAPSIVAASATPSAVHSDDQSISFVPKASSKERTTPNGRSHNGSSSHRYEERSSSLQIDDVSRSASRTGSIDPVPAASSLRSRRPGGDERSSSKAPSPLPSSSRNNSVGLDGHSHTVTQAPVVEDGIKIKQQSPPYDPPRNNNNLLGPGQPPALAGPASGFLQDTKGPFVRGGQIPGRTIYSQDRPPQ</sequence>
<feature type="compositionally biased region" description="Low complexity" evidence="3">
    <location>
        <begin position="265"/>
        <end position="275"/>
    </location>
</feature>
<evidence type="ECO:0000256" key="3">
    <source>
        <dbReference type="SAM" id="MobiDB-lite"/>
    </source>
</evidence>
<feature type="region of interest" description="Disordered" evidence="3">
    <location>
        <begin position="184"/>
        <end position="360"/>
    </location>
</feature>
<dbReference type="Proteomes" id="UP000807025">
    <property type="component" value="Unassembled WGS sequence"/>
</dbReference>
<feature type="compositionally biased region" description="Acidic residues" evidence="3">
    <location>
        <begin position="14"/>
        <end position="36"/>
    </location>
</feature>
<dbReference type="InterPro" id="IPR050568">
    <property type="entry name" value="Transcr_DNA_Rep_Reg"/>
</dbReference>
<dbReference type="GO" id="GO:0008623">
    <property type="term" value="C:CHRAC"/>
    <property type="evidence" value="ECO:0007669"/>
    <property type="project" value="TreeGrafter"/>
</dbReference>
<dbReference type="EMBL" id="MU154542">
    <property type="protein sequence ID" value="KAF9497639.1"/>
    <property type="molecule type" value="Genomic_DNA"/>
</dbReference>
<gene>
    <name evidence="5" type="ORF">BDN71DRAFT_1444439</name>
</gene>
<evidence type="ECO:0000313" key="6">
    <source>
        <dbReference type="Proteomes" id="UP000807025"/>
    </source>
</evidence>